<dbReference type="InterPro" id="IPR001650">
    <property type="entry name" value="Helicase_C-like"/>
</dbReference>
<evidence type="ECO:0000256" key="8">
    <source>
        <dbReference type="ARBA" id="ARBA00023242"/>
    </source>
</evidence>
<evidence type="ECO:0000256" key="5">
    <source>
        <dbReference type="ARBA" id="ARBA00022806"/>
    </source>
</evidence>
<dbReference type="SMART" id="SM00487">
    <property type="entry name" value="DEXDc"/>
    <property type="match status" value="1"/>
</dbReference>
<comment type="subcellular location">
    <subcellularLocation>
        <location evidence="1">Nucleus</location>
    </subcellularLocation>
</comment>
<evidence type="ECO:0000256" key="3">
    <source>
        <dbReference type="ARBA" id="ARBA00022741"/>
    </source>
</evidence>
<dbReference type="Gene3D" id="1.20.120.850">
    <property type="entry name" value="SWI2/SNF2 ATPases, N-terminal domain"/>
    <property type="match status" value="1"/>
</dbReference>
<dbReference type="PANTHER" id="PTHR45797">
    <property type="entry name" value="RAD54-LIKE"/>
    <property type="match status" value="1"/>
</dbReference>
<accession>Q868M6</accession>
<feature type="domain" description="Helicase C-terminal" evidence="11">
    <location>
        <begin position="707"/>
        <end position="901"/>
    </location>
</feature>
<feature type="compositionally biased region" description="Polar residues" evidence="9">
    <location>
        <begin position="153"/>
        <end position="168"/>
    </location>
</feature>
<feature type="region of interest" description="Disordered" evidence="9">
    <location>
        <begin position="576"/>
        <end position="642"/>
    </location>
</feature>
<feature type="region of interest" description="Disordered" evidence="9">
    <location>
        <begin position="1"/>
        <end position="185"/>
    </location>
</feature>
<keyword evidence="3" id="KW-0547">Nucleotide-binding</keyword>
<organism evidence="12">
    <name type="scientific">Dugesia japonica</name>
    <name type="common">Planarian</name>
    <dbReference type="NCBI Taxonomy" id="6161"/>
    <lineage>
        <taxon>Eukaryota</taxon>
        <taxon>Metazoa</taxon>
        <taxon>Spiralia</taxon>
        <taxon>Lophotrochozoa</taxon>
        <taxon>Platyhelminthes</taxon>
        <taxon>Rhabditophora</taxon>
        <taxon>Seriata</taxon>
        <taxon>Tricladida</taxon>
        <taxon>Continenticola</taxon>
        <taxon>Geoplanoidea</taxon>
        <taxon>Dugesiidae</taxon>
        <taxon>Dugesia</taxon>
    </lineage>
</organism>
<evidence type="ECO:0000256" key="7">
    <source>
        <dbReference type="ARBA" id="ARBA00023125"/>
    </source>
</evidence>
<dbReference type="Gene3D" id="3.40.50.300">
    <property type="entry name" value="P-loop containing nucleotide triphosphate hydrolases"/>
    <property type="match status" value="2"/>
</dbReference>
<feature type="compositionally biased region" description="Basic and acidic residues" evidence="9">
    <location>
        <begin position="109"/>
        <end position="129"/>
    </location>
</feature>
<dbReference type="PANTHER" id="PTHR45797:SF3">
    <property type="entry name" value="TRANSCRIPTIONAL REGULATOR ATRX HOMOLOG"/>
    <property type="match status" value="1"/>
</dbReference>
<comment type="similarity">
    <text evidence="2">Belongs to the SNF2/RAD54 helicase family.</text>
</comment>
<evidence type="ECO:0000256" key="9">
    <source>
        <dbReference type="SAM" id="MobiDB-lite"/>
    </source>
</evidence>
<dbReference type="Pfam" id="PF00271">
    <property type="entry name" value="Helicase_C"/>
    <property type="match status" value="1"/>
</dbReference>
<dbReference type="AlphaFoldDB" id="Q868M6"/>
<dbReference type="InterPro" id="IPR000330">
    <property type="entry name" value="SNF2_N"/>
</dbReference>
<evidence type="ECO:0000256" key="4">
    <source>
        <dbReference type="ARBA" id="ARBA00022801"/>
    </source>
</evidence>
<dbReference type="PROSITE" id="PS51194">
    <property type="entry name" value="HELICASE_CTER"/>
    <property type="match status" value="1"/>
</dbReference>
<dbReference type="GO" id="GO:0005634">
    <property type="term" value="C:nucleus"/>
    <property type="evidence" value="ECO:0007669"/>
    <property type="project" value="UniProtKB-SubCell"/>
</dbReference>
<feature type="compositionally biased region" description="Basic and acidic residues" evidence="9">
    <location>
        <begin position="169"/>
        <end position="185"/>
    </location>
</feature>
<dbReference type="InterPro" id="IPR027417">
    <property type="entry name" value="P-loop_NTPase"/>
</dbReference>
<dbReference type="SMART" id="SM00490">
    <property type="entry name" value="HELICc"/>
    <property type="match status" value="1"/>
</dbReference>
<feature type="domain" description="Helicase ATP-binding" evidence="10">
    <location>
        <begin position="256"/>
        <end position="442"/>
    </location>
</feature>
<dbReference type="GO" id="GO:0003677">
    <property type="term" value="F:DNA binding"/>
    <property type="evidence" value="ECO:0007669"/>
    <property type="project" value="UniProtKB-KW"/>
</dbReference>
<gene>
    <name evidence="12" type="primary">xnp</name>
</gene>
<evidence type="ECO:0000256" key="6">
    <source>
        <dbReference type="ARBA" id="ARBA00022840"/>
    </source>
</evidence>
<dbReference type="GO" id="GO:0004386">
    <property type="term" value="F:helicase activity"/>
    <property type="evidence" value="ECO:0007669"/>
    <property type="project" value="UniProtKB-KW"/>
</dbReference>
<keyword evidence="7" id="KW-0238">DNA-binding</keyword>
<proteinExistence type="evidence at transcript level"/>
<feature type="compositionally biased region" description="Low complexity" evidence="9">
    <location>
        <begin position="60"/>
        <end position="69"/>
    </location>
</feature>
<dbReference type="GO" id="GO:0005524">
    <property type="term" value="F:ATP binding"/>
    <property type="evidence" value="ECO:0007669"/>
    <property type="project" value="UniProtKB-KW"/>
</dbReference>
<dbReference type="Pfam" id="PF00176">
    <property type="entry name" value="SNF2-rel_dom"/>
    <property type="match status" value="1"/>
</dbReference>
<dbReference type="InterPro" id="IPR014001">
    <property type="entry name" value="Helicase_ATP-bd"/>
</dbReference>
<sequence length="1076" mass="123865">MAEPPLSSTDSDGSHESNDDSVIISNGKSQVNNNKTNKRNTRLNLKIPKLASSDSGNDLSSCNSSGKASKSLKRKPNYCSTSASESESDASLSDLYKKVTSKKKPSKKSKIEKSKTSKKEKSSKAEKKNKTSAQSNNEEEDEVETRKNIHKIMTNSKLSIATKTSAQLESDRRKRIEERQKEYNKDVPDEDILMTSSNITMVLEKDQDDNSIVEVDKLIVDNLKPHQMEAVQFLWDCVIRSVECLEKSQQVDSEDDKNASAVGGCVLAHCMGLGKTLSLIAFMHTMLTTSCLKLRTCLVVCPVNTALNWKKEWEMWMPKEKLVNIFEVCSTECKKSKVQVVQDWYHKGGVLIIGYEMYRLLATGDSRTVRRKIVKQKLNEALVEPGPDFVVCDEGHLLKNNKSAINKVITKIFTRRRIVLTGTPLQNKLLEYHTMVQFVKPNLLGTQKEFLNRFVNPINNGQHINSTPYDVSLMKKRSHILFKMLDGCVHRRDYSALVKYLPPKYEYVVKIRLSDIQVQLYRQYISICKDNKHSLFQDHLTFSRIWTRPFVICMHQEIMDKKMFFVDTDEDGDDSFINDTSDSDSKDADDKKPVKTSNGGDVINLISDDSDLDGSVRKKSKIEKREKSNSGSDSSAEEVVRNWGTTSRSAKKNELVDSDEEPIITGIKELKELKYMNPIDKHWWSNIIQPEHEHQIEISGKLSVLFQILRKASDIGDKIIIFSHSLLVLDIIEKYLQELHTIAEKIQEDLKKLNDSIDQSPTTAEEDIIYNSWIKGLDYDRMDGSTQAFVRADIQSRFNSFEDHRLRLFLISTRAGGMGVNLVAANRVIIFDVSWNPSHDVQAIFRSYRFGQNKPVYVYRFVSQGTMEEKIYERQVTKQSLSLRVVDEQQISRYFTEEDLRSLYKFEPDLYDPEKVRETPILPKDRFLAELIQELPQFIHGYHEHDSLLQNKTDEELTETERQDAWKEFEEEKIRGYRPFPMNPIQPKPAMDQDRMHQLQIMMLQQYPQYAALYAQNYNNLVKYVLSRKPDLNQIQLNNEVQHLFLQSLQKYYNSQATMMVTQPADTIAGSSQSMQ</sequence>
<evidence type="ECO:0000256" key="1">
    <source>
        <dbReference type="ARBA" id="ARBA00004123"/>
    </source>
</evidence>
<evidence type="ECO:0000259" key="11">
    <source>
        <dbReference type="PROSITE" id="PS51194"/>
    </source>
</evidence>
<feature type="compositionally biased region" description="Low complexity" evidence="9">
    <location>
        <begin position="82"/>
        <end position="94"/>
    </location>
</feature>
<dbReference type="SUPFAM" id="SSF52540">
    <property type="entry name" value="P-loop containing nucleoside triphosphate hydrolases"/>
    <property type="match status" value="2"/>
</dbReference>
<keyword evidence="8 12" id="KW-0539">Nucleus</keyword>
<feature type="compositionally biased region" description="Basic and acidic residues" evidence="9">
    <location>
        <begin position="583"/>
        <end position="593"/>
    </location>
</feature>
<dbReference type="InterPro" id="IPR044574">
    <property type="entry name" value="ARIP4-like"/>
</dbReference>
<feature type="compositionally biased region" description="Polar residues" evidence="9">
    <location>
        <begin position="1"/>
        <end position="11"/>
    </location>
</feature>
<dbReference type="InterPro" id="IPR049730">
    <property type="entry name" value="SNF2/RAD54-like_C"/>
</dbReference>
<dbReference type="PROSITE" id="PS51192">
    <property type="entry name" value="HELICASE_ATP_BIND_1"/>
    <property type="match status" value="1"/>
</dbReference>
<dbReference type="Gene3D" id="3.40.50.10810">
    <property type="entry name" value="Tandem AAA-ATPase domain"/>
    <property type="match status" value="1"/>
</dbReference>
<name>Q868M6_DUGJA</name>
<evidence type="ECO:0000313" key="12">
    <source>
        <dbReference type="EMBL" id="CAD35753.1"/>
    </source>
</evidence>
<keyword evidence="5" id="KW-0347">Helicase</keyword>
<dbReference type="InterPro" id="IPR038718">
    <property type="entry name" value="SNF2-like_sf"/>
</dbReference>
<dbReference type="GO" id="GO:0016887">
    <property type="term" value="F:ATP hydrolysis activity"/>
    <property type="evidence" value="ECO:0007669"/>
    <property type="project" value="InterPro"/>
</dbReference>
<evidence type="ECO:0000259" key="10">
    <source>
        <dbReference type="PROSITE" id="PS51192"/>
    </source>
</evidence>
<dbReference type="CDD" id="cd18793">
    <property type="entry name" value="SF2_C_SNF"/>
    <property type="match status" value="1"/>
</dbReference>
<feature type="compositionally biased region" description="Basic residues" evidence="9">
    <location>
        <begin position="99"/>
        <end position="108"/>
    </location>
</feature>
<dbReference type="EMBL" id="AJ490823">
    <property type="protein sequence ID" value="CAD35753.1"/>
    <property type="molecule type" value="mRNA"/>
</dbReference>
<keyword evidence="4" id="KW-0378">Hydrolase</keyword>
<reference evidence="12" key="1">
    <citation type="journal article" date="2003" name="Int. J. Dev. Biol.">
        <title>Expression of DjXnp, a novel member of the SNF2-like ATP-dependent chromatin remodelling genes, in intact and regenerating planarians.</title>
        <authorList>
            <person name="Rossi L."/>
            <person name="Deri P."/>
            <person name="Andreoli I."/>
            <person name="Gremigni V."/>
            <person name="Salvetti A."/>
            <person name="Batistoni R."/>
        </authorList>
    </citation>
    <scope>NUCLEOTIDE SEQUENCE</scope>
</reference>
<evidence type="ECO:0000256" key="2">
    <source>
        <dbReference type="ARBA" id="ARBA00007025"/>
    </source>
</evidence>
<keyword evidence="6" id="KW-0067">ATP-binding</keyword>
<protein>
    <submittedName>
        <fullName evidence="12">X-linked nuclear protein</fullName>
    </submittedName>
</protein>